<evidence type="ECO:0000313" key="11">
    <source>
        <dbReference type="EMBL" id="HGQ19027.1"/>
    </source>
</evidence>
<name>A0A7J3JTK3_9CREN</name>
<evidence type="ECO:0000256" key="7">
    <source>
        <dbReference type="SAM" id="Phobius"/>
    </source>
</evidence>
<dbReference type="Pfam" id="PF00535">
    <property type="entry name" value="Glycos_transf_2"/>
    <property type="match status" value="1"/>
</dbReference>
<keyword evidence="4 7" id="KW-0812">Transmembrane</keyword>
<feature type="transmembrane region" description="Helical" evidence="7">
    <location>
        <begin position="399"/>
        <end position="418"/>
    </location>
</feature>
<keyword evidence="6 7" id="KW-0472">Membrane</keyword>
<evidence type="ECO:0000313" key="10">
    <source>
        <dbReference type="EMBL" id="HGN36680.1"/>
    </source>
</evidence>
<feature type="transmembrane region" description="Helical" evidence="7">
    <location>
        <begin position="364"/>
        <end position="387"/>
    </location>
</feature>
<keyword evidence="5 7" id="KW-1133">Transmembrane helix</keyword>
<evidence type="ECO:0000256" key="5">
    <source>
        <dbReference type="ARBA" id="ARBA00022989"/>
    </source>
</evidence>
<gene>
    <name evidence="10" type="ORF">ENT87_03920</name>
    <name evidence="11" type="ORF">ENU30_08690</name>
</gene>
<feature type="transmembrane region" description="Helical" evidence="7">
    <location>
        <begin position="424"/>
        <end position="441"/>
    </location>
</feature>
<evidence type="ECO:0000256" key="2">
    <source>
        <dbReference type="ARBA" id="ARBA00022676"/>
    </source>
</evidence>
<feature type="transmembrane region" description="Helical" evidence="7">
    <location>
        <begin position="287"/>
        <end position="312"/>
    </location>
</feature>
<evidence type="ECO:0000259" key="9">
    <source>
        <dbReference type="Pfam" id="PF13632"/>
    </source>
</evidence>
<feature type="transmembrane region" description="Helical" evidence="7">
    <location>
        <begin position="324"/>
        <end position="344"/>
    </location>
</feature>
<dbReference type="PANTHER" id="PTHR43867">
    <property type="entry name" value="CELLULOSE SYNTHASE CATALYTIC SUBUNIT A [UDP-FORMING]"/>
    <property type="match status" value="1"/>
</dbReference>
<organism evidence="11">
    <name type="scientific">Ignisphaera aggregans</name>
    <dbReference type="NCBI Taxonomy" id="334771"/>
    <lineage>
        <taxon>Archaea</taxon>
        <taxon>Thermoproteota</taxon>
        <taxon>Thermoprotei</taxon>
        <taxon>Desulfurococcales</taxon>
        <taxon>Desulfurococcaceae</taxon>
        <taxon>Ignisphaera</taxon>
    </lineage>
</organism>
<dbReference type="EMBL" id="DTAI01000114">
    <property type="protein sequence ID" value="HGN36680.1"/>
    <property type="molecule type" value="Genomic_DNA"/>
</dbReference>
<comment type="caution">
    <text evidence="11">The sequence shown here is derived from an EMBL/GenBank/DDBJ whole genome shotgun (WGS) entry which is preliminary data.</text>
</comment>
<protein>
    <submittedName>
        <fullName evidence="11">Glycosyltransferase family 2 protein</fullName>
    </submittedName>
</protein>
<dbReference type="GO" id="GO:0016757">
    <property type="term" value="F:glycosyltransferase activity"/>
    <property type="evidence" value="ECO:0007669"/>
    <property type="project" value="UniProtKB-KW"/>
</dbReference>
<feature type="domain" description="Glycosyltransferase 2-like" evidence="8">
    <location>
        <begin position="42"/>
        <end position="147"/>
    </location>
</feature>
<sequence>MIVAISMLATSIYHTYLVIGLGRSYRWIQMDGDVGRGGGSLSIITPIKNEPIEIVERYFKLSTTLIESIETYAECIIVADYTDNTMFDSIPGLLSSANPNIVVVRRLNGFGGRNGAINDGVKLALGTMITFIDVDAEPSQRVLESMARCRGVCISWWRICDKDVSRVSRTIAFITEYGSWLYYWLKSLRNLFLYPLGSGTVLDRNLFTSIGGLRVDVIQDDIWLGTQLLYRGMHPVIIEPMCVGAPRTLDAFVVQQRRWAYGAVDVLKRFGIYILRSPAPAGIRIEALVYLLQPLVAAISGLGLLLSIVSAFTEVVEFGNLHTASIAILITSMALESIAVHKFLRWSRDPQYDPPYIVGRASAVSVVLSIEVLPYVLAALIGVKIPYRVTPKGKHRREIPASIKITALAFAVALATSIVRGNRVATLVTALGAASLIYTIVRL</sequence>
<evidence type="ECO:0000256" key="4">
    <source>
        <dbReference type="ARBA" id="ARBA00022692"/>
    </source>
</evidence>
<evidence type="ECO:0000256" key="3">
    <source>
        <dbReference type="ARBA" id="ARBA00022679"/>
    </source>
</evidence>
<dbReference type="Gene3D" id="3.90.550.10">
    <property type="entry name" value="Spore Coat Polysaccharide Biosynthesis Protein SpsA, Chain A"/>
    <property type="match status" value="1"/>
</dbReference>
<keyword evidence="2" id="KW-0328">Glycosyltransferase</keyword>
<evidence type="ECO:0000256" key="6">
    <source>
        <dbReference type="ARBA" id="ARBA00023136"/>
    </source>
</evidence>
<feature type="domain" description="Glycosyltransferase 2-like" evidence="9">
    <location>
        <begin position="154"/>
        <end position="323"/>
    </location>
</feature>
<dbReference type="InterPro" id="IPR050321">
    <property type="entry name" value="Glycosyltr_2/OpgH_subfam"/>
</dbReference>
<comment type="subcellular location">
    <subcellularLocation>
        <location evidence="1">Membrane</location>
        <topology evidence="1">Multi-pass membrane protein</topology>
    </subcellularLocation>
</comment>
<dbReference type="GO" id="GO:0016020">
    <property type="term" value="C:membrane"/>
    <property type="evidence" value="ECO:0007669"/>
    <property type="project" value="UniProtKB-SubCell"/>
</dbReference>
<proteinExistence type="predicted"/>
<dbReference type="PANTHER" id="PTHR43867:SF2">
    <property type="entry name" value="CELLULOSE SYNTHASE CATALYTIC SUBUNIT A [UDP-FORMING]"/>
    <property type="match status" value="1"/>
</dbReference>
<dbReference type="SUPFAM" id="SSF53448">
    <property type="entry name" value="Nucleotide-diphospho-sugar transferases"/>
    <property type="match status" value="1"/>
</dbReference>
<accession>A0A7J3JTK3</accession>
<dbReference type="InterPro" id="IPR029044">
    <property type="entry name" value="Nucleotide-diphossugar_trans"/>
</dbReference>
<dbReference type="AlphaFoldDB" id="A0A7J3JTK3"/>
<reference evidence="11" key="1">
    <citation type="journal article" date="2020" name="mSystems">
        <title>Genome- and Community-Level Interaction Insights into Carbon Utilization and Element Cycling Functions of Hydrothermarchaeota in Hydrothermal Sediment.</title>
        <authorList>
            <person name="Zhou Z."/>
            <person name="Liu Y."/>
            <person name="Xu W."/>
            <person name="Pan J."/>
            <person name="Luo Z.H."/>
            <person name="Li M."/>
        </authorList>
    </citation>
    <scope>NUCLEOTIDE SEQUENCE [LARGE SCALE GENOMIC DNA]</scope>
    <source>
        <strain evidence="10">SpSt-618</strain>
        <strain evidence="11">SpSt-657</strain>
    </source>
</reference>
<dbReference type="InterPro" id="IPR001173">
    <property type="entry name" value="Glyco_trans_2-like"/>
</dbReference>
<evidence type="ECO:0000259" key="8">
    <source>
        <dbReference type="Pfam" id="PF00535"/>
    </source>
</evidence>
<dbReference type="Pfam" id="PF13632">
    <property type="entry name" value="Glyco_trans_2_3"/>
    <property type="match status" value="1"/>
</dbReference>
<keyword evidence="3 11" id="KW-0808">Transferase</keyword>
<dbReference type="EMBL" id="DTBZ01000160">
    <property type="protein sequence ID" value="HGQ19027.1"/>
    <property type="molecule type" value="Genomic_DNA"/>
</dbReference>
<evidence type="ECO:0000256" key="1">
    <source>
        <dbReference type="ARBA" id="ARBA00004141"/>
    </source>
</evidence>